<organism evidence="6 7">
    <name type="scientific">Ferroplasma acidiphilum</name>
    <dbReference type="NCBI Taxonomy" id="74969"/>
    <lineage>
        <taxon>Archaea</taxon>
        <taxon>Methanobacteriati</taxon>
        <taxon>Thermoplasmatota</taxon>
        <taxon>Thermoplasmata</taxon>
        <taxon>Thermoplasmatales</taxon>
        <taxon>Ferroplasmaceae</taxon>
        <taxon>Ferroplasma</taxon>
    </lineage>
</organism>
<dbReference type="RefSeq" id="WP_081143000.1">
    <property type="nucleotide sequence ID" value="NZ_CP015363.1"/>
</dbReference>
<dbReference type="SUPFAM" id="SSF50249">
    <property type="entry name" value="Nucleic acid-binding proteins"/>
    <property type="match status" value="1"/>
</dbReference>
<dbReference type="KEGG" id="fai:FAD_1656"/>
<dbReference type="GO" id="GO:0003743">
    <property type="term" value="F:translation initiation factor activity"/>
    <property type="evidence" value="ECO:0007669"/>
    <property type="project" value="UniProtKB-KW"/>
</dbReference>
<proteinExistence type="inferred from homology"/>
<dbReference type="Gene3D" id="3.30.70.1130">
    <property type="entry name" value="EIF_2_alpha"/>
    <property type="match status" value="1"/>
</dbReference>
<dbReference type="PANTHER" id="PTHR10602">
    <property type="entry name" value="EUKARYOTIC TRANSLATION INITIATION FACTOR 2 SUBUNIT 1"/>
    <property type="match status" value="1"/>
</dbReference>
<accession>A0A1V0N5S4</accession>
<dbReference type="Gene3D" id="1.10.150.190">
    <property type="entry name" value="Translation initiation factor 2, subunit 1, domain 2"/>
    <property type="match status" value="1"/>
</dbReference>
<dbReference type="PROSITE" id="PS50126">
    <property type="entry name" value="S1"/>
    <property type="match status" value="1"/>
</dbReference>
<dbReference type="InterPro" id="IPR024055">
    <property type="entry name" value="TIF2_asu_C"/>
</dbReference>
<dbReference type="SUPFAM" id="SSF116742">
    <property type="entry name" value="eIF2alpha middle domain-like"/>
    <property type="match status" value="1"/>
</dbReference>
<sequence>MSRDMPEPGDLVVVTIKEVQNYGAIVQLDEYPGVSGFIHIAEVATGWIKHIKDFVRVNQRTVCKVLNVDSNRRHVDLSLKRVNEHQKREKIEEWKNDQKSEKLLEIVAKEANISDKAITKNMEDYLVSEYGSAYDAFFEAASNKEFMSDKNEPWKDAFIKVAKENISIPMVKIGGEIDMYSLASNGIELIKEALDVGSGNNVEITYAGSPKYRISIVDEDYKSAEEKLKNVLEKISTACKKNNISYSFTRDEQ</sequence>
<dbReference type="NCBIfam" id="NF003064">
    <property type="entry name" value="PRK03987.1-4"/>
    <property type="match status" value="1"/>
</dbReference>
<evidence type="ECO:0000313" key="7">
    <source>
        <dbReference type="Proteomes" id="UP000192050"/>
    </source>
</evidence>
<dbReference type="Proteomes" id="UP000192050">
    <property type="component" value="Chromosome"/>
</dbReference>
<dbReference type="Gene3D" id="2.40.50.140">
    <property type="entry name" value="Nucleic acid-binding proteins"/>
    <property type="match status" value="1"/>
</dbReference>
<evidence type="ECO:0000256" key="4">
    <source>
        <dbReference type="SAM" id="Coils"/>
    </source>
</evidence>
<dbReference type="Pfam" id="PF07541">
    <property type="entry name" value="EIF_2_alpha"/>
    <property type="match status" value="1"/>
</dbReference>
<dbReference type="PANTHER" id="PTHR10602:SF0">
    <property type="entry name" value="EUKARYOTIC TRANSLATION INITIATION FACTOR 2 SUBUNIT 1"/>
    <property type="match status" value="1"/>
</dbReference>
<evidence type="ECO:0000313" key="6">
    <source>
        <dbReference type="EMBL" id="ARD85500.1"/>
    </source>
</evidence>
<keyword evidence="7" id="KW-1185">Reference proteome</keyword>
<feature type="coiled-coil region" evidence="4">
    <location>
        <begin position="214"/>
        <end position="241"/>
    </location>
</feature>
<gene>
    <name evidence="6" type="ORF">FAD_1656</name>
</gene>
<evidence type="ECO:0000256" key="3">
    <source>
        <dbReference type="ARBA" id="ARBA00022917"/>
    </source>
</evidence>
<dbReference type="CDD" id="cd04452">
    <property type="entry name" value="S1_IF2_alpha"/>
    <property type="match status" value="1"/>
</dbReference>
<dbReference type="GO" id="GO:0003723">
    <property type="term" value="F:RNA binding"/>
    <property type="evidence" value="ECO:0007669"/>
    <property type="project" value="InterPro"/>
</dbReference>
<protein>
    <submittedName>
        <fullName evidence="6">Translation initiation factor IF-2 subunit alpha</fullName>
    </submittedName>
</protein>
<keyword evidence="2 6" id="KW-0396">Initiation factor</keyword>
<dbReference type="InterPro" id="IPR044126">
    <property type="entry name" value="S1_IF2_alpha"/>
</dbReference>
<dbReference type="STRING" id="74969.FAD_1656"/>
<dbReference type="Pfam" id="PF00575">
    <property type="entry name" value="S1"/>
    <property type="match status" value="1"/>
</dbReference>
<dbReference type="InterPro" id="IPR011488">
    <property type="entry name" value="TIF_2_asu"/>
</dbReference>
<comment type="similarity">
    <text evidence="1">Belongs to the eIF-2-alpha family.</text>
</comment>
<dbReference type="SUPFAM" id="SSF110993">
    <property type="entry name" value="eIF-2-alpha, C-terminal domain"/>
    <property type="match status" value="1"/>
</dbReference>
<dbReference type="OrthoDB" id="84794at2157"/>
<reference evidence="6 7" key="1">
    <citation type="submission" date="2011-10" db="EMBL/GenBank/DDBJ databases">
        <title>Metabolic and evolutionary patterns in the extreme acidophile Ferroplasma acidiphilum.</title>
        <authorList>
            <person name="Golyshina O.V."/>
            <person name="Kozyavkin S.A."/>
            <person name="Tatusov R.L."/>
            <person name="Slesarev A.I."/>
            <person name="Golyshin P.N."/>
        </authorList>
    </citation>
    <scope>NUCLEOTIDE SEQUENCE [LARGE SCALE GENOMIC DNA]</scope>
    <source>
        <strain evidence="7">Y</strain>
    </source>
</reference>
<keyword evidence="4" id="KW-0175">Coiled coil</keyword>
<dbReference type="GeneID" id="31677145"/>
<dbReference type="FunFam" id="2.40.50.140:FF:000015">
    <property type="entry name" value="Eukaryotic translation initiation factor 2 subunit alpha"/>
    <property type="match status" value="1"/>
</dbReference>
<evidence type="ECO:0000259" key="5">
    <source>
        <dbReference type="PROSITE" id="PS50126"/>
    </source>
</evidence>
<dbReference type="InterPro" id="IPR024054">
    <property type="entry name" value="TIF2_asu_middle_sf"/>
</dbReference>
<name>A0A1V0N5S4_9ARCH</name>
<dbReference type="InterPro" id="IPR012340">
    <property type="entry name" value="NA-bd_OB-fold"/>
</dbReference>
<dbReference type="AlphaFoldDB" id="A0A1V0N5S4"/>
<feature type="domain" description="S1 motif" evidence="5">
    <location>
        <begin position="9"/>
        <end position="80"/>
    </location>
</feature>
<dbReference type="EMBL" id="CP015363">
    <property type="protein sequence ID" value="ARD85500.1"/>
    <property type="molecule type" value="Genomic_DNA"/>
</dbReference>
<dbReference type="InterPro" id="IPR003029">
    <property type="entry name" value="S1_domain"/>
</dbReference>
<keyword evidence="3" id="KW-0648">Protein biosynthesis</keyword>
<dbReference type="GO" id="GO:0043022">
    <property type="term" value="F:ribosome binding"/>
    <property type="evidence" value="ECO:0007669"/>
    <property type="project" value="TreeGrafter"/>
</dbReference>
<evidence type="ECO:0000256" key="2">
    <source>
        <dbReference type="ARBA" id="ARBA00022540"/>
    </source>
</evidence>
<dbReference type="SMART" id="SM00316">
    <property type="entry name" value="S1"/>
    <property type="match status" value="1"/>
</dbReference>
<evidence type="ECO:0000256" key="1">
    <source>
        <dbReference type="ARBA" id="ARBA00007223"/>
    </source>
</evidence>